<accession>A0A0G4KFL7</accession>
<organism evidence="1 2">
    <name type="scientific">Verticillium longisporum</name>
    <name type="common">Verticillium dahliae var. longisporum</name>
    <dbReference type="NCBI Taxonomy" id="100787"/>
    <lineage>
        <taxon>Eukaryota</taxon>
        <taxon>Fungi</taxon>
        <taxon>Dikarya</taxon>
        <taxon>Ascomycota</taxon>
        <taxon>Pezizomycotina</taxon>
        <taxon>Sordariomycetes</taxon>
        <taxon>Hypocreomycetidae</taxon>
        <taxon>Glomerellales</taxon>
        <taxon>Plectosphaerellaceae</taxon>
        <taxon>Verticillium</taxon>
    </lineage>
</organism>
<dbReference type="AlphaFoldDB" id="A0A0G4KFL7"/>
<keyword evidence="2" id="KW-1185">Reference proteome</keyword>
<reference evidence="1 2" key="1">
    <citation type="submission" date="2015-05" db="EMBL/GenBank/DDBJ databases">
        <authorList>
            <person name="Wang D.B."/>
            <person name="Wang M."/>
        </authorList>
    </citation>
    <scope>NUCLEOTIDE SEQUENCE [LARGE SCALE GENOMIC DNA]</scope>
    <source>
        <strain evidence="1">VL1</strain>
    </source>
</reference>
<protein>
    <submittedName>
        <fullName evidence="1">Uncharacterized protein</fullName>
    </submittedName>
</protein>
<dbReference type="Proteomes" id="UP000044602">
    <property type="component" value="Unassembled WGS sequence"/>
</dbReference>
<gene>
    <name evidence="1" type="ORF">BN1708_009330</name>
</gene>
<name>A0A0G4KFL7_VERLO</name>
<evidence type="ECO:0000313" key="2">
    <source>
        <dbReference type="Proteomes" id="UP000044602"/>
    </source>
</evidence>
<sequence>MGRKPRSLGACGLVRGGHLGPELEVAALAGPVECLLQDRHGEPRCDARLERALDAGQPARVRPDGEGLGLGQPAHGLERLLGPGEPALRQPQQVRRRRLGLARAGCELGKRRQRRVADDGKGLHARLVPQLVRAVGPRLRTEEAEAVQRRVQARHGVGHFGRDGSVEEREPNKVERRGKLRLRRRRQAAWAAGALLRQAPHGERLDALDVLQALARQVLQVPVHAGELVGLVDLELEAELDNPLHLPELVEDLVHVLGLELEVLPVADHVAQRAPHATPVLAKGPQDVEVRLRRLLTERLHRLGHDEARVLRRLDVVVGPVQQRAARQRHDGEVVVQ</sequence>
<dbReference type="EMBL" id="CVQH01000780">
    <property type="protein sequence ID" value="CRJ90135.1"/>
    <property type="molecule type" value="Genomic_DNA"/>
</dbReference>
<evidence type="ECO:0000313" key="1">
    <source>
        <dbReference type="EMBL" id="CRJ90135.1"/>
    </source>
</evidence>
<proteinExistence type="predicted"/>